<dbReference type="EMBL" id="CP074694">
    <property type="protein sequence ID" value="QVL32784.1"/>
    <property type="molecule type" value="Genomic_DNA"/>
</dbReference>
<dbReference type="Proteomes" id="UP000676194">
    <property type="component" value="Chromosome"/>
</dbReference>
<reference evidence="5" key="1">
    <citation type="submission" date="2021-05" db="EMBL/GenBank/DDBJ databases">
        <title>Complete genome sequence of the cellulolytic planctomycete Telmatocola sphagniphila SP2T and characterization of the first cellulase from planctomycetes.</title>
        <authorList>
            <person name="Rakitin A.L."/>
            <person name="Beletsky A.V."/>
            <person name="Naumoff D.G."/>
            <person name="Kulichevskaya I.S."/>
            <person name="Mardanov A.V."/>
            <person name="Ravin N.V."/>
            <person name="Dedysh S.N."/>
        </authorList>
    </citation>
    <scope>NUCLEOTIDE SEQUENCE</scope>
    <source>
        <strain evidence="5">SP2T</strain>
    </source>
</reference>
<evidence type="ECO:0000256" key="3">
    <source>
        <dbReference type="HAMAP-Rule" id="MF_00580"/>
    </source>
</evidence>
<dbReference type="Pfam" id="PF00166">
    <property type="entry name" value="Cpn10"/>
    <property type="match status" value="1"/>
</dbReference>
<dbReference type="SMART" id="SM00883">
    <property type="entry name" value="Cpn10"/>
    <property type="match status" value="1"/>
</dbReference>
<dbReference type="GO" id="GO:0051082">
    <property type="term" value="F:unfolded protein binding"/>
    <property type="evidence" value="ECO:0007669"/>
    <property type="project" value="TreeGrafter"/>
</dbReference>
<dbReference type="PROSITE" id="PS00681">
    <property type="entry name" value="CHAPERONINS_CPN10"/>
    <property type="match status" value="1"/>
</dbReference>
<protein>
    <recommendedName>
        <fullName evidence="3">Co-chaperonin GroES</fullName>
    </recommendedName>
    <alternativeName>
        <fullName evidence="3">10 kDa chaperonin</fullName>
    </alternativeName>
    <alternativeName>
        <fullName evidence="3">Chaperonin-10</fullName>
        <shortName evidence="3">Cpn10</shortName>
    </alternativeName>
</protein>
<dbReference type="InterPro" id="IPR037124">
    <property type="entry name" value="Chaperonin_GroES_sf"/>
</dbReference>
<dbReference type="RefSeq" id="WP_213497674.1">
    <property type="nucleotide sequence ID" value="NZ_CP074694.1"/>
</dbReference>
<accession>A0A8E6B7P4</accession>
<comment type="function">
    <text evidence="3 4">Together with the chaperonin GroEL, plays an essential role in assisting protein folding. The GroEL-GroES system forms a nano-cage that allows encapsulation of the non-native substrate proteins and provides a physical environment optimized to promote and accelerate protein folding. GroES binds to the apical surface of the GroEL ring, thereby capping the opening of the GroEL channel.</text>
</comment>
<evidence type="ECO:0000256" key="4">
    <source>
        <dbReference type="RuleBase" id="RU000535"/>
    </source>
</evidence>
<organism evidence="5 6">
    <name type="scientific">Telmatocola sphagniphila</name>
    <dbReference type="NCBI Taxonomy" id="1123043"/>
    <lineage>
        <taxon>Bacteria</taxon>
        <taxon>Pseudomonadati</taxon>
        <taxon>Planctomycetota</taxon>
        <taxon>Planctomycetia</taxon>
        <taxon>Gemmatales</taxon>
        <taxon>Gemmataceae</taxon>
    </lineage>
</organism>
<dbReference type="SUPFAM" id="SSF50129">
    <property type="entry name" value="GroES-like"/>
    <property type="match status" value="1"/>
</dbReference>
<dbReference type="NCBIfam" id="NF001531">
    <property type="entry name" value="PRK00364.2-2"/>
    <property type="match status" value="1"/>
</dbReference>
<name>A0A8E6B7P4_9BACT</name>
<dbReference type="HAMAP" id="MF_00580">
    <property type="entry name" value="CH10"/>
    <property type="match status" value="1"/>
</dbReference>
<comment type="subunit">
    <text evidence="3">Heptamer of 7 subunits arranged in a ring. Interacts with the chaperonin GroEL.</text>
</comment>
<dbReference type="GO" id="GO:0051087">
    <property type="term" value="F:protein-folding chaperone binding"/>
    <property type="evidence" value="ECO:0007669"/>
    <property type="project" value="TreeGrafter"/>
</dbReference>
<keyword evidence="2 3" id="KW-0143">Chaperone</keyword>
<dbReference type="PRINTS" id="PR00297">
    <property type="entry name" value="CHAPERONIN10"/>
</dbReference>
<evidence type="ECO:0000256" key="2">
    <source>
        <dbReference type="ARBA" id="ARBA00023186"/>
    </source>
</evidence>
<evidence type="ECO:0000313" key="5">
    <source>
        <dbReference type="EMBL" id="QVL32784.1"/>
    </source>
</evidence>
<dbReference type="InterPro" id="IPR018369">
    <property type="entry name" value="Chaprnonin_Cpn10_CS"/>
</dbReference>
<dbReference type="Gene3D" id="2.30.33.40">
    <property type="entry name" value="GroES chaperonin"/>
    <property type="match status" value="1"/>
</dbReference>
<dbReference type="GO" id="GO:0005524">
    <property type="term" value="F:ATP binding"/>
    <property type="evidence" value="ECO:0007669"/>
    <property type="project" value="InterPro"/>
</dbReference>
<evidence type="ECO:0000256" key="1">
    <source>
        <dbReference type="ARBA" id="ARBA00006975"/>
    </source>
</evidence>
<sequence>MKLHPLGDKVVVKRFEAETKTTGGILLPDTAKDKPQRGEVISVGPGKLSKTGDRTPLQVKVGDKVLFTAWAGNEYKESGTGDEYLIMSEDEILAVL</sequence>
<keyword evidence="6" id="KW-1185">Reference proteome</keyword>
<dbReference type="KEGG" id="tsph:KIH39_02360"/>
<dbReference type="InterPro" id="IPR011032">
    <property type="entry name" value="GroES-like_sf"/>
</dbReference>
<dbReference type="GO" id="GO:0044183">
    <property type="term" value="F:protein folding chaperone"/>
    <property type="evidence" value="ECO:0007669"/>
    <property type="project" value="InterPro"/>
</dbReference>
<keyword evidence="3" id="KW-0963">Cytoplasm</keyword>
<dbReference type="CDD" id="cd00320">
    <property type="entry name" value="cpn10"/>
    <property type="match status" value="1"/>
</dbReference>
<dbReference type="PANTHER" id="PTHR10772">
    <property type="entry name" value="10 KDA HEAT SHOCK PROTEIN"/>
    <property type="match status" value="1"/>
</dbReference>
<dbReference type="AlphaFoldDB" id="A0A8E6B7P4"/>
<dbReference type="GO" id="GO:0046872">
    <property type="term" value="F:metal ion binding"/>
    <property type="evidence" value="ECO:0007669"/>
    <property type="project" value="TreeGrafter"/>
</dbReference>
<dbReference type="NCBIfam" id="NF001533">
    <property type="entry name" value="PRK00364.2-4"/>
    <property type="match status" value="1"/>
</dbReference>
<dbReference type="PANTHER" id="PTHR10772:SF58">
    <property type="entry name" value="CO-CHAPERONIN GROES"/>
    <property type="match status" value="1"/>
</dbReference>
<evidence type="ECO:0000313" key="6">
    <source>
        <dbReference type="Proteomes" id="UP000676194"/>
    </source>
</evidence>
<proteinExistence type="inferred from homology"/>
<dbReference type="FunFam" id="2.30.33.40:FF:000001">
    <property type="entry name" value="10 kDa chaperonin"/>
    <property type="match status" value="1"/>
</dbReference>
<comment type="similarity">
    <text evidence="1 3 4">Belongs to the GroES chaperonin family.</text>
</comment>
<dbReference type="InterPro" id="IPR020818">
    <property type="entry name" value="Chaperonin_GroES"/>
</dbReference>
<comment type="subcellular location">
    <subcellularLocation>
        <location evidence="3">Cytoplasm</location>
    </subcellularLocation>
</comment>
<dbReference type="GO" id="GO:0005737">
    <property type="term" value="C:cytoplasm"/>
    <property type="evidence" value="ECO:0007669"/>
    <property type="project" value="UniProtKB-SubCell"/>
</dbReference>
<gene>
    <name evidence="3" type="primary">groES</name>
    <name evidence="3" type="synonym">groS</name>
    <name evidence="5" type="ORF">KIH39_02360</name>
</gene>